<reference evidence="1 2" key="1">
    <citation type="submission" date="2019-04" db="EMBL/GenBank/DDBJ databases">
        <title>Microbes associate with the intestines of laboratory mice.</title>
        <authorList>
            <person name="Navarre W."/>
            <person name="Wong E."/>
            <person name="Huang K."/>
            <person name="Tropini C."/>
            <person name="Ng K."/>
            <person name="Yu B."/>
        </authorList>
    </citation>
    <scope>NUCLEOTIDE SEQUENCE [LARGE SCALE GENOMIC DNA]</scope>
    <source>
        <strain evidence="1 2">NM50_B9-20</strain>
    </source>
</reference>
<dbReference type="Pfam" id="PF08282">
    <property type="entry name" value="Hydrolase_3"/>
    <property type="match status" value="1"/>
</dbReference>
<proteinExistence type="predicted"/>
<dbReference type="EMBL" id="SRYR01000003">
    <property type="protein sequence ID" value="TGY42403.1"/>
    <property type="molecule type" value="Genomic_DNA"/>
</dbReference>
<dbReference type="AlphaFoldDB" id="A0A4S2DMV8"/>
<dbReference type="Proteomes" id="UP000306888">
    <property type="component" value="Unassembled WGS sequence"/>
</dbReference>
<dbReference type="GO" id="GO:0005829">
    <property type="term" value="C:cytosol"/>
    <property type="evidence" value="ECO:0007669"/>
    <property type="project" value="TreeGrafter"/>
</dbReference>
<dbReference type="NCBIfam" id="TIGR01484">
    <property type="entry name" value="HAD-SF-IIB"/>
    <property type="match status" value="1"/>
</dbReference>
<dbReference type="GO" id="GO:0000287">
    <property type="term" value="F:magnesium ion binding"/>
    <property type="evidence" value="ECO:0007669"/>
    <property type="project" value="TreeGrafter"/>
</dbReference>
<dbReference type="GO" id="GO:0016791">
    <property type="term" value="F:phosphatase activity"/>
    <property type="evidence" value="ECO:0007669"/>
    <property type="project" value="TreeGrafter"/>
</dbReference>
<evidence type="ECO:0000313" key="2">
    <source>
        <dbReference type="Proteomes" id="UP000306888"/>
    </source>
</evidence>
<gene>
    <name evidence="1" type="ORF">E5347_09290</name>
</gene>
<protein>
    <submittedName>
        <fullName evidence="1">HAD-IIB family hydrolase</fullName>
    </submittedName>
</protein>
<dbReference type="InterPro" id="IPR006379">
    <property type="entry name" value="HAD-SF_hydro_IIB"/>
</dbReference>
<dbReference type="Gene3D" id="3.30.1240.10">
    <property type="match status" value="1"/>
</dbReference>
<name>A0A4S2DMV8_9CLOT</name>
<accession>A0A4S2DMV8</accession>
<dbReference type="PANTHER" id="PTHR10000:SF8">
    <property type="entry name" value="HAD SUPERFAMILY HYDROLASE-LIKE, TYPE 3"/>
    <property type="match status" value="1"/>
</dbReference>
<organism evidence="1 2">
    <name type="scientific">Clostridium sartagoforme</name>
    <dbReference type="NCBI Taxonomy" id="84031"/>
    <lineage>
        <taxon>Bacteria</taxon>
        <taxon>Bacillati</taxon>
        <taxon>Bacillota</taxon>
        <taxon>Clostridia</taxon>
        <taxon>Eubacteriales</taxon>
        <taxon>Clostridiaceae</taxon>
        <taxon>Clostridium</taxon>
    </lineage>
</organism>
<dbReference type="RefSeq" id="WP_136006695.1">
    <property type="nucleotide sequence ID" value="NZ_SRYR01000003.1"/>
</dbReference>
<keyword evidence="1" id="KW-0378">Hydrolase</keyword>
<comment type="caution">
    <text evidence="1">The sequence shown here is derived from an EMBL/GenBank/DDBJ whole genome shotgun (WGS) entry which is preliminary data.</text>
</comment>
<dbReference type="SUPFAM" id="SSF56784">
    <property type="entry name" value="HAD-like"/>
    <property type="match status" value="1"/>
</dbReference>
<dbReference type="InterPro" id="IPR036412">
    <property type="entry name" value="HAD-like_sf"/>
</dbReference>
<keyword evidence="2" id="KW-1185">Reference proteome</keyword>
<dbReference type="InterPro" id="IPR023214">
    <property type="entry name" value="HAD_sf"/>
</dbReference>
<dbReference type="Gene3D" id="3.40.50.1000">
    <property type="entry name" value="HAD superfamily/HAD-like"/>
    <property type="match status" value="1"/>
</dbReference>
<evidence type="ECO:0000313" key="1">
    <source>
        <dbReference type="EMBL" id="TGY42403.1"/>
    </source>
</evidence>
<dbReference type="PANTHER" id="PTHR10000">
    <property type="entry name" value="PHOSPHOSERINE PHOSPHATASE"/>
    <property type="match status" value="1"/>
</dbReference>
<dbReference type="OrthoDB" id="306707at2"/>
<sequence>MKLFVTDFDRTLFVGRKISSEDINSIKDWQSKGNLFVVATGRDINSINEKIGIYNLNPDYLICNNGAALFDKDKNEILSNFIDRSIIFNVIDYIYNNYEDGLSLSEVNGKISIEPKNGISHESDCKKFINYKDLHSIGEVYQIHKRFQGEDYTKVLEEDLNSKFFNHIIAYANSHNVDIVAKDVNKSRAIKYLEDNLINIDKIITIGDSYNDIQMILDYDGFIVSSAKENLKKKVRNVCTSVSECLNIFSNVK</sequence>